<dbReference type="KEGG" id="ahel:Q31a_11720"/>
<dbReference type="EMBL" id="CP036298">
    <property type="protein sequence ID" value="QDV22879.1"/>
    <property type="molecule type" value="Genomic_DNA"/>
</dbReference>
<reference evidence="1 2" key="1">
    <citation type="submission" date="2019-02" db="EMBL/GenBank/DDBJ databases">
        <title>Deep-cultivation of Planctomycetes and their phenomic and genomic characterization uncovers novel biology.</title>
        <authorList>
            <person name="Wiegand S."/>
            <person name="Jogler M."/>
            <person name="Boedeker C."/>
            <person name="Pinto D."/>
            <person name="Vollmers J."/>
            <person name="Rivas-Marin E."/>
            <person name="Kohn T."/>
            <person name="Peeters S.H."/>
            <person name="Heuer A."/>
            <person name="Rast P."/>
            <person name="Oberbeckmann S."/>
            <person name="Bunk B."/>
            <person name="Jeske O."/>
            <person name="Meyerdierks A."/>
            <person name="Storesund J.E."/>
            <person name="Kallscheuer N."/>
            <person name="Luecker S."/>
            <person name="Lage O.M."/>
            <person name="Pohl T."/>
            <person name="Merkel B.J."/>
            <person name="Hornburger P."/>
            <person name="Mueller R.-W."/>
            <person name="Bruemmer F."/>
            <person name="Labrenz M."/>
            <person name="Spormann A.M."/>
            <person name="Op den Camp H."/>
            <person name="Overmann J."/>
            <person name="Amann R."/>
            <person name="Jetten M.S.M."/>
            <person name="Mascher T."/>
            <person name="Medema M.H."/>
            <person name="Devos D.P."/>
            <person name="Kaster A.-K."/>
            <person name="Ovreas L."/>
            <person name="Rohde M."/>
            <person name="Galperin M.Y."/>
            <person name="Jogler C."/>
        </authorList>
    </citation>
    <scope>NUCLEOTIDE SEQUENCE [LARGE SCALE GENOMIC DNA]</scope>
    <source>
        <strain evidence="1 2">Q31a</strain>
    </source>
</reference>
<dbReference type="RefSeq" id="WP_145075113.1">
    <property type="nucleotide sequence ID" value="NZ_CP036298.1"/>
</dbReference>
<protein>
    <submittedName>
        <fullName evidence="1">Uncharacterized protein</fullName>
    </submittedName>
</protein>
<organism evidence="1 2">
    <name type="scientific">Aureliella helgolandensis</name>
    <dbReference type="NCBI Taxonomy" id="2527968"/>
    <lineage>
        <taxon>Bacteria</taxon>
        <taxon>Pseudomonadati</taxon>
        <taxon>Planctomycetota</taxon>
        <taxon>Planctomycetia</taxon>
        <taxon>Pirellulales</taxon>
        <taxon>Pirellulaceae</taxon>
        <taxon>Aureliella</taxon>
    </lineage>
</organism>
<sequence length="87" mass="9430">MVHGLDQIKRINDAADVLRGPSPMSHLLQKYRTLHALHIALHDALAVQASLPIALHVPSSAMPFYDPQMLADAVERAGTNIDAELLG</sequence>
<dbReference type="Proteomes" id="UP000318017">
    <property type="component" value="Chromosome"/>
</dbReference>
<dbReference type="AlphaFoldDB" id="A0A518G2W0"/>
<evidence type="ECO:0000313" key="1">
    <source>
        <dbReference type="EMBL" id="QDV22879.1"/>
    </source>
</evidence>
<evidence type="ECO:0000313" key="2">
    <source>
        <dbReference type="Proteomes" id="UP000318017"/>
    </source>
</evidence>
<proteinExistence type="predicted"/>
<keyword evidence="2" id="KW-1185">Reference proteome</keyword>
<accession>A0A518G2W0</accession>
<gene>
    <name evidence="1" type="ORF">Q31a_11720</name>
</gene>
<name>A0A518G2W0_9BACT</name>